<evidence type="ECO:0000256" key="4">
    <source>
        <dbReference type="ARBA" id="ARBA00022989"/>
    </source>
</evidence>
<dbReference type="SUPFAM" id="SSF103473">
    <property type="entry name" value="MFS general substrate transporter"/>
    <property type="match status" value="1"/>
</dbReference>
<keyword evidence="2" id="KW-0813">Transport</keyword>
<feature type="transmembrane region" description="Helical" evidence="6">
    <location>
        <begin position="216"/>
        <end position="238"/>
    </location>
</feature>
<accession>A0A9D1PUU5</accession>
<proteinExistence type="predicted"/>
<dbReference type="InterPro" id="IPR050930">
    <property type="entry name" value="MFS_Vesicular_Transporter"/>
</dbReference>
<feature type="transmembrane region" description="Helical" evidence="6">
    <location>
        <begin position="12"/>
        <end position="34"/>
    </location>
</feature>
<feature type="transmembrane region" description="Helical" evidence="6">
    <location>
        <begin position="80"/>
        <end position="106"/>
    </location>
</feature>
<reference evidence="7" key="1">
    <citation type="journal article" date="2021" name="PeerJ">
        <title>Extensive microbial diversity within the chicken gut microbiome revealed by metagenomics and culture.</title>
        <authorList>
            <person name="Gilroy R."/>
            <person name="Ravi A."/>
            <person name="Getino M."/>
            <person name="Pursley I."/>
            <person name="Horton D.L."/>
            <person name="Alikhan N.F."/>
            <person name="Baker D."/>
            <person name="Gharbi K."/>
            <person name="Hall N."/>
            <person name="Watson M."/>
            <person name="Adriaenssens E.M."/>
            <person name="Foster-Nyarko E."/>
            <person name="Jarju S."/>
            <person name="Secka A."/>
            <person name="Antonio M."/>
            <person name="Oren A."/>
            <person name="Chaudhuri R.R."/>
            <person name="La Ragione R."/>
            <person name="Hildebrand F."/>
            <person name="Pallen M.J."/>
        </authorList>
    </citation>
    <scope>NUCLEOTIDE SEQUENCE</scope>
    <source>
        <strain evidence="7">ChiHecec2B26-446</strain>
    </source>
</reference>
<dbReference type="InterPro" id="IPR036259">
    <property type="entry name" value="MFS_trans_sf"/>
</dbReference>
<dbReference type="PANTHER" id="PTHR23506:SF23">
    <property type="entry name" value="GH10249P"/>
    <property type="match status" value="1"/>
</dbReference>
<keyword evidence="4 6" id="KW-1133">Transmembrane helix</keyword>
<evidence type="ECO:0000256" key="3">
    <source>
        <dbReference type="ARBA" id="ARBA00022692"/>
    </source>
</evidence>
<comment type="subcellular location">
    <subcellularLocation>
        <location evidence="1">Membrane</location>
        <topology evidence="1">Multi-pass membrane protein</topology>
    </subcellularLocation>
</comment>
<dbReference type="Gene3D" id="1.20.1250.20">
    <property type="entry name" value="MFS general substrate transporter like domains"/>
    <property type="match status" value="1"/>
</dbReference>
<feature type="transmembrane region" description="Helical" evidence="6">
    <location>
        <begin position="40"/>
        <end position="59"/>
    </location>
</feature>
<evidence type="ECO:0000313" key="7">
    <source>
        <dbReference type="EMBL" id="HIV99963.1"/>
    </source>
</evidence>
<dbReference type="EMBL" id="DXHV01000025">
    <property type="protein sequence ID" value="HIV99963.1"/>
    <property type="molecule type" value="Genomic_DNA"/>
</dbReference>
<evidence type="ECO:0000256" key="5">
    <source>
        <dbReference type="ARBA" id="ARBA00023136"/>
    </source>
</evidence>
<protein>
    <submittedName>
        <fullName evidence="7">MFS transporter</fullName>
    </submittedName>
</protein>
<feature type="transmembrane region" description="Helical" evidence="6">
    <location>
        <begin position="292"/>
        <end position="309"/>
    </location>
</feature>
<evidence type="ECO:0000256" key="1">
    <source>
        <dbReference type="ARBA" id="ARBA00004141"/>
    </source>
</evidence>
<name>A0A9D1PUU5_9BACT</name>
<feature type="transmembrane region" description="Helical" evidence="6">
    <location>
        <begin position="315"/>
        <end position="340"/>
    </location>
</feature>
<evidence type="ECO:0000313" key="8">
    <source>
        <dbReference type="Proteomes" id="UP000886752"/>
    </source>
</evidence>
<dbReference type="Proteomes" id="UP000886752">
    <property type="component" value="Unassembled WGS sequence"/>
</dbReference>
<keyword evidence="3 6" id="KW-0812">Transmembrane</keyword>
<evidence type="ECO:0000256" key="6">
    <source>
        <dbReference type="SAM" id="Phobius"/>
    </source>
</evidence>
<dbReference type="AlphaFoldDB" id="A0A9D1PUU5"/>
<reference evidence="7" key="2">
    <citation type="submission" date="2021-04" db="EMBL/GenBank/DDBJ databases">
        <authorList>
            <person name="Gilroy R."/>
        </authorList>
    </citation>
    <scope>NUCLEOTIDE SEQUENCE</scope>
    <source>
        <strain evidence="7">ChiHecec2B26-446</strain>
    </source>
</reference>
<keyword evidence="5 6" id="KW-0472">Membrane</keyword>
<dbReference type="InterPro" id="IPR011701">
    <property type="entry name" value="MFS"/>
</dbReference>
<feature type="transmembrane region" description="Helical" evidence="6">
    <location>
        <begin position="382"/>
        <end position="401"/>
    </location>
</feature>
<evidence type="ECO:0000256" key="2">
    <source>
        <dbReference type="ARBA" id="ARBA00022448"/>
    </source>
</evidence>
<dbReference type="Pfam" id="PF07690">
    <property type="entry name" value="MFS_1"/>
    <property type="match status" value="1"/>
</dbReference>
<organism evidence="7 8">
    <name type="scientific">Candidatus Desulfovibrio intestinipullorum</name>
    <dbReference type="NCBI Taxonomy" id="2838536"/>
    <lineage>
        <taxon>Bacteria</taxon>
        <taxon>Pseudomonadati</taxon>
        <taxon>Thermodesulfobacteriota</taxon>
        <taxon>Desulfovibrionia</taxon>
        <taxon>Desulfovibrionales</taxon>
        <taxon>Desulfovibrionaceae</taxon>
        <taxon>Desulfovibrio</taxon>
    </lineage>
</organism>
<dbReference type="PANTHER" id="PTHR23506">
    <property type="entry name" value="GH10249P"/>
    <property type="match status" value="1"/>
</dbReference>
<feature type="transmembrane region" description="Helical" evidence="6">
    <location>
        <begin position="352"/>
        <end position="376"/>
    </location>
</feature>
<comment type="caution">
    <text evidence="7">The sequence shown here is derived from an EMBL/GenBank/DDBJ whole genome shotgun (WGS) entry which is preliminary data.</text>
</comment>
<feature type="transmembrane region" description="Helical" evidence="6">
    <location>
        <begin position="250"/>
        <end position="272"/>
    </location>
</feature>
<dbReference type="GO" id="GO:0016020">
    <property type="term" value="C:membrane"/>
    <property type="evidence" value="ECO:0007669"/>
    <property type="project" value="UniProtKB-SubCell"/>
</dbReference>
<sequence length="418" mass="45016">MASQQASAARSEITAISIVTALCLVGDSFLYVALPLHWEEAGLGSLLEVGLILAANRLVRIPLNPLITWFYTRCSCRTGIVLATLLAIVSTAGYGLCQGLVLWLLMRFLWGFSWTLLRLGTLFSILRVSTPDTLGYLTGINNGLYRLGSLGGMLLGGILSDTFGLQATALFFAGVSCLAPFFMRKIPRSESRDRQKNCPDQSLNWKDVFASQPGPVLWVMMTAFVVAMTYQGLTASTISMLLEDHSHEQLLFLGLTLSAATISGGLQSLRWIWEPFLAPVFGRLSDGPLGRCRLSALAFAFGALTLFLGAQDLSLAGLCAALVVVLLAATLLTTATDALGNDAALLSPNSRIFLSAFALFTDLGAAAGPLLAYLIIALADVSLAWIVTGLCLAVFAAYWWFHPELPRLRSRSPSREAR</sequence>
<dbReference type="GO" id="GO:0022857">
    <property type="term" value="F:transmembrane transporter activity"/>
    <property type="evidence" value="ECO:0007669"/>
    <property type="project" value="InterPro"/>
</dbReference>
<gene>
    <name evidence="7" type="ORF">H9894_02075</name>
</gene>